<evidence type="ECO:0000313" key="4">
    <source>
        <dbReference type="EMBL" id="SEU22520.1"/>
    </source>
</evidence>
<dbReference type="GeneID" id="93281855"/>
<evidence type="ECO:0000256" key="2">
    <source>
        <dbReference type="PROSITE-ProRule" id="PRU00591"/>
    </source>
</evidence>
<dbReference type="SUPFAM" id="SSF69360">
    <property type="entry name" value="Cell wall binding repeat"/>
    <property type="match status" value="1"/>
</dbReference>
<accession>A0A1I0KFZ1</accession>
<evidence type="ECO:0000256" key="3">
    <source>
        <dbReference type="SAM" id="SignalP"/>
    </source>
</evidence>
<keyword evidence="1" id="KW-0677">Repeat</keyword>
<dbReference type="AlphaFoldDB" id="A0A1I0KFZ1"/>
<dbReference type="PROSITE" id="PS51170">
    <property type="entry name" value="CW"/>
    <property type="match status" value="2"/>
</dbReference>
<name>A0A1I0KFZ1_9FIRM</name>
<gene>
    <name evidence="4" type="ORF">SAMN05216313_1715</name>
</gene>
<dbReference type="EMBL" id="FOIM01000071">
    <property type="protein sequence ID" value="SEU22520.1"/>
    <property type="molecule type" value="Genomic_DNA"/>
</dbReference>
<evidence type="ECO:0000313" key="5">
    <source>
        <dbReference type="Proteomes" id="UP000198508"/>
    </source>
</evidence>
<dbReference type="InterPro" id="IPR038637">
    <property type="entry name" value="NPCBM_sf"/>
</dbReference>
<feature type="signal peptide" evidence="3">
    <location>
        <begin position="1"/>
        <end position="24"/>
    </location>
</feature>
<evidence type="ECO:0000256" key="1">
    <source>
        <dbReference type="ARBA" id="ARBA00022737"/>
    </source>
</evidence>
<organism evidence="4 5">
    <name type="scientific">Enterocloster lavalensis</name>
    <dbReference type="NCBI Taxonomy" id="460384"/>
    <lineage>
        <taxon>Bacteria</taxon>
        <taxon>Bacillati</taxon>
        <taxon>Bacillota</taxon>
        <taxon>Clostridia</taxon>
        <taxon>Lachnospirales</taxon>
        <taxon>Lachnospiraceae</taxon>
        <taxon>Enterocloster</taxon>
    </lineage>
</organism>
<dbReference type="Proteomes" id="UP000198508">
    <property type="component" value="Unassembled WGS sequence"/>
</dbReference>
<keyword evidence="3" id="KW-0732">Signal</keyword>
<feature type="repeat" description="Cell wall-binding" evidence="2">
    <location>
        <begin position="65"/>
        <end position="84"/>
    </location>
</feature>
<dbReference type="Pfam" id="PF19127">
    <property type="entry name" value="Choline_bind_3"/>
    <property type="match status" value="1"/>
</dbReference>
<dbReference type="Gene3D" id="2.10.270.10">
    <property type="entry name" value="Cholin Binding"/>
    <property type="match status" value="1"/>
</dbReference>
<protein>
    <submittedName>
        <fullName evidence="4">Putative cell wall binding repeat-containing protein</fullName>
    </submittedName>
</protein>
<proteinExistence type="predicted"/>
<dbReference type="InterPro" id="IPR018337">
    <property type="entry name" value="Cell_wall/Cho-bd_repeat"/>
</dbReference>
<feature type="chain" id="PRO_5044372669" evidence="3">
    <location>
        <begin position="25"/>
        <end position="272"/>
    </location>
</feature>
<keyword evidence="5" id="KW-1185">Reference proteome</keyword>
<dbReference type="Pfam" id="PF01473">
    <property type="entry name" value="Choline_bind_1"/>
    <property type="match status" value="1"/>
</dbReference>
<dbReference type="RefSeq" id="WP_092372021.1">
    <property type="nucleotide sequence ID" value="NZ_DAINWJ010000331.1"/>
</dbReference>
<dbReference type="Gene3D" id="2.60.120.1060">
    <property type="entry name" value="NPCBM/NEW2 domain"/>
    <property type="match status" value="1"/>
</dbReference>
<feature type="repeat" description="Cell wall-binding" evidence="2">
    <location>
        <begin position="85"/>
        <end position="104"/>
    </location>
</feature>
<dbReference type="SUPFAM" id="SSF49785">
    <property type="entry name" value="Galactose-binding domain-like"/>
    <property type="match status" value="1"/>
</dbReference>
<dbReference type="InterPro" id="IPR008979">
    <property type="entry name" value="Galactose-bd-like_sf"/>
</dbReference>
<reference evidence="5" key="1">
    <citation type="submission" date="2016-10" db="EMBL/GenBank/DDBJ databases">
        <authorList>
            <person name="Varghese N."/>
            <person name="Submissions S."/>
        </authorList>
    </citation>
    <scope>NUCLEOTIDE SEQUENCE [LARGE SCALE GENOMIC DNA]</scope>
    <source>
        <strain evidence="5">NLAE-zl-G277</strain>
    </source>
</reference>
<dbReference type="STRING" id="460384.SAMN05216313_1715"/>
<sequence>MKKRIIMIAAAAALSVLMAFPAFAGTWKDVNGRWRYQRGAEKYASQEWLNLDGKRYYIGSDGFMVTGWTQVGSQWYYMDESGVLQYGWLKDNDKWYYLAPDTGAMVTGTVIDGRQIGSDGVWVPAEAQTEPVGLAIDPASATLVQNMEGIKTNGYTIISSGRTFNRENWNDAIRLVKKGSYVKCSPGGNYKLLSGTFSPSTKFDSGLLGKLTVYGDDDQVLYTSADIRYDAQPITFAVDVSGQNQLRVEFSLTKDDNWSEPVLLIKGLTLYQ</sequence>